<evidence type="ECO:0000256" key="1">
    <source>
        <dbReference type="SAM" id="MobiDB-lite"/>
    </source>
</evidence>
<feature type="compositionally biased region" description="Polar residues" evidence="1">
    <location>
        <begin position="38"/>
        <end position="49"/>
    </location>
</feature>
<name>A0A5C3L5H9_COPMA</name>
<feature type="compositionally biased region" description="Low complexity" evidence="1">
    <location>
        <begin position="54"/>
        <end position="69"/>
    </location>
</feature>
<dbReference type="OrthoDB" id="191192at2759"/>
<organism evidence="2 3">
    <name type="scientific">Coprinopsis marcescibilis</name>
    <name type="common">Agaric fungus</name>
    <name type="synonym">Psathyrella marcescibilis</name>
    <dbReference type="NCBI Taxonomy" id="230819"/>
    <lineage>
        <taxon>Eukaryota</taxon>
        <taxon>Fungi</taxon>
        <taxon>Dikarya</taxon>
        <taxon>Basidiomycota</taxon>
        <taxon>Agaricomycotina</taxon>
        <taxon>Agaricomycetes</taxon>
        <taxon>Agaricomycetidae</taxon>
        <taxon>Agaricales</taxon>
        <taxon>Agaricineae</taxon>
        <taxon>Psathyrellaceae</taxon>
        <taxon>Coprinopsis</taxon>
    </lineage>
</organism>
<protein>
    <submittedName>
        <fullName evidence="2">Uncharacterized protein</fullName>
    </submittedName>
</protein>
<proteinExistence type="predicted"/>
<sequence>MTQQSSTLGSFDPFATHPFTNNSGIIPDTPRPSLYPMQFSSTRQPQSHYPQYCPTSQSSSGASTPSNGPHSPLYSPQPQRGSAASKPIFVPFHRGDASSPELILKKKVAYGVGK</sequence>
<dbReference type="Proteomes" id="UP000307440">
    <property type="component" value="Unassembled WGS sequence"/>
</dbReference>
<reference evidence="2 3" key="1">
    <citation type="journal article" date="2019" name="Nat. Ecol. Evol.">
        <title>Megaphylogeny resolves global patterns of mushroom evolution.</title>
        <authorList>
            <person name="Varga T."/>
            <person name="Krizsan K."/>
            <person name="Foldi C."/>
            <person name="Dima B."/>
            <person name="Sanchez-Garcia M."/>
            <person name="Sanchez-Ramirez S."/>
            <person name="Szollosi G.J."/>
            <person name="Szarkandi J.G."/>
            <person name="Papp V."/>
            <person name="Albert L."/>
            <person name="Andreopoulos W."/>
            <person name="Angelini C."/>
            <person name="Antonin V."/>
            <person name="Barry K.W."/>
            <person name="Bougher N.L."/>
            <person name="Buchanan P."/>
            <person name="Buyck B."/>
            <person name="Bense V."/>
            <person name="Catcheside P."/>
            <person name="Chovatia M."/>
            <person name="Cooper J."/>
            <person name="Damon W."/>
            <person name="Desjardin D."/>
            <person name="Finy P."/>
            <person name="Geml J."/>
            <person name="Haridas S."/>
            <person name="Hughes K."/>
            <person name="Justo A."/>
            <person name="Karasinski D."/>
            <person name="Kautmanova I."/>
            <person name="Kiss B."/>
            <person name="Kocsube S."/>
            <person name="Kotiranta H."/>
            <person name="LaButti K.M."/>
            <person name="Lechner B.E."/>
            <person name="Liimatainen K."/>
            <person name="Lipzen A."/>
            <person name="Lukacs Z."/>
            <person name="Mihaltcheva S."/>
            <person name="Morgado L.N."/>
            <person name="Niskanen T."/>
            <person name="Noordeloos M.E."/>
            <person name="Ohm R.A."/>
            <person name="Ortiz-Santana B."/>
            <person name="Ovrebo C."/>
            <person name="Racz N."/>
            <person name="Riley R."/>
            <person name="Savchenko A."/>
            <person name="Shiryaev A."/>
            <person name="Soop K."/>
            <person name="Spirin V."/>
            <person name="Szebenyi C."/>
            <person name="Tomsovsky M."/>
            <person name="Tulloss R.E."/>
            <person name="Uehling J."/>
            <person name="Grigoriev I.V."/>
            <person name="Vagvolgyi C."/>
            <person name="Papp T."/>
            <person name="Martin F.M."/>
            <person name="Miettinen O."/>
            <person name="Hibbett D.S."/>
            <person name="Nagy L.G."/>
        </authorList>
    </citation>
    <scope>NUCLEOTIDE SEQUENCE [LARGE SCALE GENOMIC DNA]</scope>
    <source>
        <strain evidence="2 3">CBS 121175</strain>
    </source>
</reference>
<accession>A0A5C3L5H9</accession>
<feature type="region of interest" description="Disordered" evidence="1">
    <location>
        <begin position="1"/>
        <end position="95"/>
    </location>
</feature>
<evidence type="ECO:0000313" key="2">
    <source>
        <dbReference type="EMBL" id="TFK27396.1"/>
    </source>
</evidence>
<dbReference type="EMBL" id="ML210165">
    <property type="protein sequence ID" value="TFK27396.1"/>
    <property type="molecule type" value="Genomic_DNA"/>
</dbReference>
<gene>
    <name evidence="2" type="ORF">FA15DRAFT_701998</name>
</gene>
<keyword evidence="3" id="KW-1185">Reference proteome</keyword>
<evidence type="ECO:0000313" key="3">
    <source>
        <dbReference type="Proteomes" id="UP000307440"/>
    </source>
</evidence>
<dbReference type="AlphaFoldDB" id="A0A5C3L5H9"/>
<dbReference type="STRING" id="230819.A0A5C3L5H9"/>